<evidence type="ECO:0000256" key="1">
    <source>
        <dbReference type="SAM" id="MobiDB-lite"/>
    </source>
</evidence>
<feature type="compositionally biased region" description="Basic and acidic residues" evidence="1">
    <location>
        <begin position="410"/>
        <end position="421"/>
    </location>
</feature>
<reference evidence="2 3" key="1">
    <citation type="submission" date="2014-04" db="EMBL/GenBank/DDBJ databases">
        <authorList>
            <consortium name="DOE Joint Genome Institute"/>
            <person name="Kuo A."/>
            <person name="Kohler A."/>
            <person name="Costa M.D."/>
            <person name="Nagy L.G."/>
            <person name="Floudas D."/>
            <person name="Copeland A."/>
            <person name="Barry K.W."/>
            <person name="Cichocki N."/>
            <person name="Veneault-Fourrey C."/>
            <person name="LaButti K."/>
            <person name="Lindquist E.A."/>
            <person name="Lipzen A."/>
            <person name="Lundell T."/>
            <person name="Morin E."/>
            <person name="Murat C."/>
            <person name="Sun H."/>
            <person name="Tunlid A."/>
            <person name="Henrissat B."/>
            <person name="Grigoriev I.V."/>
            <person name="Hibbett D.S."/>
            <person name="Martin F."/>
            <person name="Nordberg H.P."/>
            <person name="Cantor M.N."/>
            <person name="Hua S.X."/>
        </authorList>
    </citation>
    <scope>NUCLEOTIDE SEQUENCE [LARGE SCALE GENOMIC DNA]</scope>
    <source>
        <strain evidence="2 3">441</strain>
    </source>
</reference>
<feature type="compositionally biased region" description="Polar residues" evidence="1">
    <location>
        <begin position="638"/>
        <end position="668"/>
    </location>
</feature>
<dbReference type="OrthoDB" id="3149423at2759"/>
<keyword evidence="3" id="KW-1185">Reference proteome</keyword>
<feature type="region of interest" description="Disordered" evidence="1">
    <location>
        <begin position="407"/>
        <end position="700"/>
    </location>
</feature>
<dbReference type="Proteomes" id="UP000054018">
    <property type="component" value="Unassembled WGS sequence"/>
</dbReference>
<accession>A0A0C9YE13</accession>
<protein>
    <submittedName>
        <fullName evidence="2">Uncharacterized protein</fullName>
    </submittedName>
</protein>
<dbReference type="AlphaFoldDB" id="A0A0C9YE13"/>
<feature type="compositionally biased region" description="Polar residues" evidence="1">
    <location>
        <begin position="451"/>
        <end position="470"/>
    </location>
</feature>
<feature type="region of interest" description="Disordered" evidence="1">
    <location>
        <begin position="1"/>
        <end position="36"/>
    </location>
</feature>
<evidence type="ECO:0000313" key="3">
    <source>
        <dbReference type="Proteomes" id="UP000054018"/>
    </source>
</evidence>
<proteinExistence type="predicted"/>
<gene>
    <name evidence="2" type="ORF">PISMIDRAFT_18998</name>
</gene>
<reference evidence="3" key="2">
    <citation type="submission" date="2015-01" db="EMBL/GenBank/DDBJ databases">
        <title>Evolutionary Origins and Diversification of the Mycorrhizal Mutualists.</title>
        <authorList>
            <consortium name="DOE Joint Genome Institute"/>
            <consortium name="Mycorrhizal Genomics Consortium"/>
            <person name="Kohler A."/>
            <person name="Kuo A."/>
            <person name="Nagy L.G."/>
            <person name="Floudas D."/>
            <person name="Copeland A."/>
            <person name="Barry K.W."/>
            <person name="Cichocki N."/>
            <person name="Veneault-Fourrey C."/>
            <person name="LaButti K."/>
            <person name="Lindquist E.A."/>
            <person name="Lipzen A."/>
            <person name="Lundell T."/>
            <person name="Morin E."/>
            <person name="Murat C."/>
            <person name="Riley R."/>
            <person name="Ohm R."/>
            <person name="Sun H."/>
            <person name="Tunlid A."/>
            <person name="Henrissat B."/>
            <person name="Grigoriev I.V."/>
            <person name="Hibbett D.S."/>
            <person name="Martin F."/>
        </authorList>
    </citation>
    <scope>NUCLEOTIDE SEQUENCE [LARGE SCALE GENOMIC DNA]</scope>
    <source>
        <strain evidence="3">441</strain>
    </source>
</reference>
<organism evidence="2 3">
    <name type="scientific">Pisolithus microcarpus 441</name>
    <dbReference type="NCBI Taxonomy" id="765257"/>
    <lineage>
        <taxon>Eukaryota</taxon>
        <taxon>Fungi</taxon>
        <taxon>Dikarya</taxon>
        <taxon>Basidiomycota</taxon>
        <taxon>Agaricomycotina</taxon>
        <taxon>Agaricomycetes</taxon>
        <taxon>Agaricomycetidae</taxon>
        <taxon>Boletales</taxon>
        <taxon>Sclerodermatineae</taxon>
        <taxon>Pisolithaceae</taxon>
        <taxon>Pisolithus</taxon>
    </lineage>
</organism>
<feature type="compositionally biased region" description="Polar residues" evidence="1">
    <location>
        <begin position="590"/>
        <end position="602"/>
    </location>
</feature>
<sequence>MDSHFETGYGYPSDADAECAVDEEGEESAIGEEQPDGPFNIAELEILARRRREWMQARKKEKPVILREIYKEFAKLEKNHDLRPVERQEKEEQITAWLKKPLRTRKPHITVRSAYKYSVRSVVWEIYHEQIQEKHAHMKNEDTSQGNNQRIDLYQQALTAFIRDDLTEEQLQAARDITEKWNGPEGPSAEVQARNAKKYALKFMKNFAEEMWRYCGMRMVSLTGWKDSDGAVQACCMDFNSDIAGGSTFNDVHTLDANWRDYLGAAYENPDVAGGDEVPNIAASHPRAKKGDPIELVTNGDGEIWIGDLRGQSHDSILQMVQGYLTAHYRRACRRRSATVPFKKLGRYQAEMIASHHLPENFSFTVDPSHMRISAAMELLNFWREQQITNPNDVFSFQKWLDQSGNLQEPYDRSTKPLEVARKRKCQSREPQTSADGSTADEDGDPDNEYDGTSSRPPLSNESMRTSRVTSRPRKKTPMPRKVPSHTTDDDGQNSTDGEDLASNANTNLPVLAKPKKQNQPAIQKKALPVKSVLEDASEYPDSDGFESIPFTDYHTAKPGPSSQHRINGKLKSALKQIPRSELCHMDQAPENQRINGDSSTSKPHHRKPNQTKGTTSGADNDQDHIGLPAEEVDVLTISPQQKYASSSAQPEEMDSSSSQTRMVSKNCPSMEALSLYGEESPSPPNEMSTALQPPSPTSHLSFFERMKHAQVPKPPSPQHTRVPSAEQDVAMAAAESLGDTMVRPPLPTLNLSLFERMNRAEVPKPPSPAEEKVPSPQEVAAMELAESSGDTTVCSPSPTPNLSLFERMKCAQVPKPPSPVPASQMDLFERMRRAPVPPPPSPSAAAKVDTLQTLQSMEVPSPLSPFEELHIEQGGEPDRSRRIDFGDPDRGQLRDFFKHGLTGPLLTADERRDLERAGLANADTEEDVLRSLHHFKSRHVGPPSARSYAYNKNLDLHITRAMKRIGADIQQLVKNRVKFMHLGQYTIDTIDLLEVSRYPHAGDDVQPYTGGPPYPSRQSVIEMAIIYWGLRIECTVIHLLGMPAFHMIDTLGHYVPDWTPRSPNKYIGFIFPWWLHGSSQYPTDFEQLRGGRIFPIADEYFQYKWPTEKSSMGDQIDNWIAGQVHNYMRSLREITEEIEVNERNVNHLFSRWATLSGLLGMQDLA</sequence>
<name>A0A0C9YE13_9AGAM</name>
<feature type="compositionally biased region" description="Acidic residues" evidence="1">
    <location>
        <begin position="15"/>
        <end position="35"/>
    </location>
</feature>
<feature type="compositionally biased region" description="Acidic residues" evidence="1">
    <location>
        <begin position="536"/>
        <end position="545"/>
    </location>
</feature>
<dbReference type="HOGENOM" id="CLU_007410_0_0_1"/>
<feature type="compositionally biased region" description="Acidic residues" evidence="1">
    <location>
        <begin position="439"/>
        <end position="450"/>
    </location>
</feature>
<dbReference type="EMBL" id="KN834120">
    <property type="protein sequence ID" value="KIK12074.1"/>
    <property type="molecule type" value="Genomic_DNA"/>
</dbReference>
<evidence type="ECO:0000313" key="2">
    <source>
        <dbReference type="EMBL" id="KIK12074.1"/>
    </source>
</evidence>
<feature type="compositionally biased region" description="Polar residues" evidence="1">
    <location>
        <begin position="686"/>
        <end position="700"/>
    </location>
</feature>
<feature type="compositionally biased region" description="Polar residues" evidence="1">
    <location>
        <begin position="611"/>
        <end position="620"/>
    </location>
</feature>